<evidence type="ECO:0000256" key="5">
    <source>
        <dbReference type="ARBA" id="ARBA00022801"/>
    </source>
</evidence>
<protein>
    <recommendedName>
        <fullName evidence="6">Mini-ribonuclease 3</fullName>
        <shortName evidence="6">Mini-3</shortName>
        <shortName evidence="6">Mini-RNase 3</shortName>
        <ecNumber evidence="6">3.1.26.-</ecNumber>
    </recommendedName>
    <alternativeName>
        <fullName evidence="6">Mini-RNase III</fullName>
        <shortName evidence="6">Mini-III</shortName>
    </alternativeName>
</protein>
<evidence type="ECO:0000256" key="6">
    <source>
        <dbReference type="HAMAP-Rule" id="MF_01468"/>
    </source>
</evidence>
<keyword evidence="4 6" id="KW-0255">Endonuclease</keyword>
<comment type="similarity">
    <text evidence="6">Belongs to the MrnC RNase family.</text>
</comment>
<comment type="caution">
    <text evidence="8">The sequence shown here is derived from an EMBL/GenBank/DDBJ whole genome shotgun (WGS) entry which is preliminary data.</text>
</comment>
<gene>
    <name evidence="6" type="primary">mrnC</name>
    <name evidence="8" type="ORF">NDI37_06725</name>
</gene>
<proteinExistence type="inferred from homology"/>
<keyword evidence="2 6" id="KW-0698">rRNA processing</keyword>
<comment type="subunit">
    <text evidence="6">Homodimer.</text>
</comment>
<keyword evidence="6" id="KW-0460">Magnesium</keyword>
<dbReference type="HAMAP" id="MF_01468">
    <property type="entry name" value="RNase_Mini_III"/>
    <property type="match status" value="1"/>
</dbReference>
<dbReference type="SUPFAM" id="SSF69065">
    <property type="entry name" value="RNase III domain-like"/>
    <property type="match status" value="1"/>
</dbReference>
<feature type="domain" description="RNase III" evidence="7">
    <location>
        <begin position="8"/>
        <end position="138"/>
    </location>
</feature>
<keyword evidence="9" id="KW-1185">Reference proteome</keyword>
<evidence type="ECO:0000313" key="9">
    <source>
        <dbReference type="Proteomes" id="UP001442494"/>
    </source>
</evidence>
<evidence type="ECO:0000256" key="2">
    <source>
        <dbReference type="ARBA" id="ARBA00022552"/>
    </source>
</evidence>
<comment type="subcellular location">
    <subcellularLocation>
        <location evidence="6">Cytoplasm</location>
    </subcellularLocation>
</comment>
<dbReference type="RefSeq" id="WP_190428332.1">
    <property type="nucleotide sequence ID" value="NZ_JAMPKK010000010.1"/>
</dbReference>
<reference evidence="8 9" key="1">
    <citation type="submission" date="2022-04" db="EMBL/GenBank/DDBJ databases">
        <title>Positive selection, recombination, and allopatry shape intraspecific diversity of widespread and dominant cyanobacteria.</title>
        <authorList>
            <person name="Wei J."/>
            <person name="Shu W."/>
            <person name="Hu C."/>
        </authorList>
    </citation>
    <scope>NUCLEOTIDE SEQUENCE [LARGE SCALE GENOMIC DNA]</scope>
    <source>
        <strain evidence="8 9">GB2-A5</strain>
    </source>
</reference>
<dbReference type="Proteomes" id="UP001442494">
    <property type="component" value="Unassembled WGS sequence"/>
</dbReference>
<keyword evidence="1 6" id="KW-0690">Ribosome biogenesis</keyword>
<organism evidence="8 9">
    <name type="scientific">Funiculus sociatus GB2-A5</name>
    <dbReference type="NCBI Taxonomy" id="2933946"/>
    <lineage>
        <taxon>Bacteria</taxon>
        <taxon>Bacillati</taxon>
        <taxon>Cyanobacteriota</taxon>
        <taxon>Cyanophyceae</taxon>
        <taxon>Coleofasciculales</taxon>
        <taxon>Coleofasciculaceae</taxon>
        <taxon>Funiculus</taxon>
    </lineage>
</organism>
<dbReference type="PIRSF" id="PIRSF005520">
    <property type="entry name" value="UCP005520"/>
    <property type="match status" value="1"/>
</dbReference>
<dbReference type="InterPro" id="IPR008226">
    <property type="entry name" value="Mini3_fam"/>
</dbReference>
<keyword evidence="6" id="KW-0963">Cytoplasm</keyword>
<evidence type="ECO:0000256" key="1">
    <source>
        <dbReference type="ARBA" id="ARBA00022517"/>
    </source>
</evidence>
<evidence type="ECO:0000256" key="3">
    <source>
        <dbReference type="ARBA" id="ARBA00022722"/>
    </source>
</evidence>
<evidence type="ECO:0000313" key="8">
    <source>
        <dbReference type="EMBL" id="MEP0864158.1"/>
    </source>
</evidence>
<evidence type="ECO:0000256" key="4">
    <source>
        <dbReference type="ARBA" id="ARBA00022759"/>
    </source>
</evidence>
<feature type="active site" evidence="6">
    <location>
        <position position="28"/>
    </location>
</feature>
<dbReference type="PANTHER" id="PTHR34276">
    <property type="entry name" value="MINI-RIBONUCLEASE 3"/>
    <property type="match status" value="1"/>
</dbReference>
<evidence type="ECO:0000259" key="7">
    <source>
        <dbReference type="SMART" id="SM00535"/>
    </source>
</evidence>
<dbReference type="Pfam" id="PF00636">
    <property type="entry name" value="Ribonuclease_3"/>
    <property type="match status" value="1"/>
</dbReference>
<dbReference type="InterPro" id="IPR000999">
    <property type="entry name" value="RNase_III_dom"/>
</dbReference>
<comment type="cofactor">
    <cofactor evidence="6">
        <name>Mg(2+)</name>
        <dbReference type="ChEBI" id="CHEBI:18420"/>
    </cofactor>
</comment>
<dbReference type="EC" id="3.1.26.-" evidence="6"/>
<dbReference type="Gene3D" id="1.10.1520.10">
    <property type="entry name" value="Ribonuclease III domain"/>
    <property type="match status" value="1"/>
</dbReference>
<sequence length="138" mass="16056">MWFNPRWAVDRKAQIQQLSPASLAYLGDAVYELYIRSFYLLPPKRSQAYHDMVVGQVRAESQAKALQELQPHLTDTELEILRRGRNAAGRRKRLDPEIYQQATSLETLMGYLYLTDPQRLTQLLEHLQLNPISEDKNS</sequence>
<keyword evidence="6" id="KW-0699">rRNA-binding</keyword>
<comment type="function">
    <text evidence="6">Involved in correct processing of both the 5' and 3' ends of 23S rRNA precursor. Processes 30S rRNA precursor transcript even in absence of ribonuclease 3 (Rnc); Rnc processes 30S rRNA into smaller rRNA precursors.</text>
</comment>
<keyword evidence="3 6" id="KW-0540">Nuclease</keyword>
<dbReference type="EMBL" id="JAMPKK010000010">
    <property type="protein sequence ID" value="MEP0864158.1"/>
    <property type="molecule type" value="Genomic_DNA"/>
</dbReference>
<dbReference type="InterPro" id="IPR036389">
    <property type="entry name" value="RNase_III_sf"/>
</dbReference>
<accession>A0ABV0JL42</accession>
<dbReference type="SMART" id="SM00535">
    <property type="entry name" value="RIBOc"/>
    <property type="match status" value="1"/>
</dbReference>
<name>A0ABV0JL42_9CYAN</name>
<keyword evidence="5 6" id="KW-0378">Hydrolase</keyword>
<keyword evidence="6" id="KW-0694">RNA-binding</keyword>
<dbReference type="PANTHER" id="PTHR34276:SF1">
    <property type="entry name" value="MINI-RIBONUCLEASE 3"/>
    <property type="match status" value="1"/>
</dbReference>